<proteinExistence type="predicted"/>
<organism evidence="1 2">
    <name type="scientific">Aeromonas veronii</name>
    <dbReference type="NCBI Taxonomy" id="654"/>
    <lineage>
        <taxon>Bacteria</taxon>
        <taxon>Pseudomonadati</taxon>
        <taxon>Pseudomonadota</taxon>
        <taxon>Gammaproteobacteria</taxon>
        <taxon>Aeromonadales</taxon>
        <taxon>Aeromonadaceae</taxon>
        <taxon>Aeromonas</taxon>
    </lineage>
</organism>
<dbReference type="EMBL" id="CABWLC010000007">
    <property type="protein sequence ID" value="VXA83620.1"/>
    <property type="molecule type" value="Genomic_DNA"/>
</dbReference>
<evidence type="ECO:0000313" key="2">
    <source>
        <dbReference type="Proteomes" id="UP000439123"/>
    </source>
</evidence>
<dbReference type="AlphaFoldDB" id="A0A653KX46"/>
<reference evidence="1 2" key="1">
    <citation type="submission" date="2019-10" db="EMBL/GenBank/DDBJ databases">
        <authorList>
            <person name="Karimi E."/>
        </authorList>
    </citation>
    <scope>NUCLEOTIDE SEQUENCE [LARGE SCALE GENOMIC DNA]</scope>
    <source>
        <strain evidence="1">Aeromonas sp. 8C</strain>
    </source>
</reference>
<evidence type="ECO:0008006" key="3">
    <source>
        <dbReference type="Google" id="ProtNLM"/>
    </source>
</evidence>
<dbReference type="RefSeq" id="WP_159158829.1">
    <property type="nucleotide sequence ID" value="NZ_JAAKUO010000007.1"/>
</dbReference>
<accession>A0A653KX46</accession>
<sequence length="263" mass="29686">MIKQSPKNLQAAQVTYLSAEQLTINVYANYTDRVSEANTSWGSKSAAHFKKIRSVLESMNPGLNRCCYCEDSVADEVEHVRPKNLYPELTFVWDNFLYVCGQCNTIKKNKYAVVDQNNNHVVVTRMKKDPKIAPVIGGDGFVNPRKVDPLDYMYLDFSTMQYLPCYGLSVSDHEIAEFTINILKLNQRDILVEGRKVARKAFFALANEYAAAAQAGDQNEMNLCANSIKKSQFSTVWAEMKRQRANYAKLQAIFNAAPGLLTI</sequence>
<dbReference type="Gene3D" id="1.10.30.50">
    <property type="match status" value="1"/>
</dbReference>
<gene>
    <name evidence="1" type="ORF">AERO8C_150279</name>
</gene>
<name>A0A653KX46_AERVE</name>
<dbReference type="Proteomes" id="UP000439123">
    <property type="component" value="Unassembled WGS sequence"/>
</dbReference>
<protein>
    <recommendedName>
        <fullName evidence="3">HNH endonuclease</fullName>
    </recommendedName>
</protein>
<evidence type="ECO:0000313" key="1">
    <source>
        <dbReference type="EMBL" id="VXA83620.1"/>
    </source>
</evidence>